<evidence type="ECO:0000313" key="5">
    <source>
        <dbReference type="Proteomes" id="UP001215598"/>
    </source>
</evidence>
<feature type="compositionally biased region" description="Polar residues" evidence="1">
    <location>
        <begin position="328"/>
        <end position="365"/>
    </location>
</feature>
<evidence type="ECO:0000259" key="3">
    <source>
        <dbReference type="Pfam" id="PF13600"/>
    </source>
</evidence>
<evidence type="ECO:0000313" key="4">
    <source>
        <dbReference type="EMBL" id="KAJ7730769.1"/>
    </source>
</evidence>
<sequence>MFPLAIKAVTVYKSQNAEVVRTFSLNLQSGSTKIEITELPSCIDTQSVRVSGLGDARLYDVACTTRDGFNRSSETIRLLRVQKAALEGEKRVRDHESDLLVTYAKTLKGEHVPPPQMGDFLQSFVEQGRKNLQAVAELDEKIVVLDRQIQVELKKETTKKGASNGQVAIVVGTDSDAHIDLKLTYLVSNASWASTYELHASSDNSKPSSSVSLHYRARITQSTGEDWNDTALTLSTVAASTVAKSIPWLNPIKIRPQSHHPWKGARPAQSGGLFGPNNNQPAGSNIFQSSRPFANNTVTPLFGQPTGFGALAQGQPTGGLFGAANVQASAPQQQQGGTSIFGSGQPLQNQQSSVFGAAPQQQQPSIFGAAPQQQQQQAGSSFGGTSIFGSGQNQPPAAAFGTLSTPQQRQLQLLFGSGQNQPPAAAFGAQPAQQQQQQQQQPHPSLFENQTEDPLDGLEDFEDIDIPGAQAGPTTIVTETPLAILYAVEGSTTVPSDGTVHQVSVAVLPFEAKISHICTPRVDPRVYLQCHVKNTSEYRLLPGPVSVVLNDGFVSKTSINEINTGDTFTCTLGDDVATKVTYARSSNTVIAQGGAFSEVFNTTTYNTKITIHNKHPFALADLVVRDVIPTCDDKRAKVLLRKPAGLADAKDGEVVKLASPGLKVMWGKTSDGRSGEKDGRFEWAWSVDGGAKVVLEAEWELKAPADVAWVESVPVYMSQ</sequence>
<organism evidence="4 5">
    <name type="scientific">Mycena metata</name>
    <dbReference type="NCBI Taxonomy" id="1033252"/>
    <lineage>
        <taxon>Eukaryota</taxon>
        <taxon>Fungi</taxon>
        <taxon>Dikarya</taxon>
        <taxon>Basidiomycota</taxon>
        <taxon>Agaricomycotina</taxon>
        <taxon>Agaricomycetes</taxon>
        <taxon>Agaricomycetidae</taxon>
        <taxon>Agaricales</taxon>
        <taxon>Marasmiineae</taxon>
        <taxon>Mycenaceae</taxon>
        <taxon>Mycena</taxon>
    </lineage>
</organism>
<dbReference type="InterPro" id="IPR037291">
    <property type="entry name" value="DUF4139"/>
</dbReference>
<evidence type="ECO:0008006" key="6">
    <source>
        <dbReference type="Google" id="ProtNLM"/>
    </source>
</evidence>
<dbReference type="PANTHER" id="PTHR31005:SF8">
    <property type="entry name" value="DUF4139 DOMAIN-CONTAINING PROTEIN"/>
    <property type="match status" value="1"/>
</dbReference>
<protein>
    <recommendedName>
        <fullName evidence="6">DUF4139 domain-containing protein</fullName>
    </recommendedName>
</protein>
<dbReference type="PANTHER" id="PTHR31005">
    <property type="entry name" value="DUF4139 DOMAIN-CONTAINING PROTEIN"/>
    <property type="match status" value="1"/>
</dbReference>
<feature type="compositionally biased region" description="Low complexity" evidence="1">
    <location>
        <begin position="372"/>
        <end position="391"/>
    </location>
</feature>
<dbReference type="Pfam" id="PF13598">
    <property type="entry name" value="DUF4139"/>
    <property type="match status" value="1"/>
</dbReference>
<dbReference type="Proteomes" id="UP001215598">
    <property type="component" value="Unassembled WGS sequence"/>
</dbReference>
<feature type="compositionally biased region" description="Low complexity" evidence="1">
    <location>
        <begin position="419"/>
        <end position="444"/>
    </location>
</feature>
<reference evidence="4" key="1">
    <citation type="submission" date="2023-03" db="EMBL/GenBank/DDBJ databases">
        <title>Massive genome expansion in bonnet fungi (Mycena s.s.) driven by repeated elements and novel gene families across ecological guilds.</title>
        <authorList>
            <consortium name="Lawrence Berkeley National Laboratory"/>
            <person name="Harder C.B."/>
            <person name="Miyauchi S."/>
            <person name="Viragh M."/>
            <person name="Kuo A."/>
            <person name="Thoen E."/>
            <person name="Andreopoulos B."/>
            <person name="Lu D."/>
            <person name="Skrede I."/>
            <person name="Drula E."/>
            <person name="Henrissat B."/>
            <person name="Morin E."/>
            <person name="Kohler A."/>
            <person name="Barry K."/>
            <person name="LaButti K."/>
            <person name="Morin E."/>
            <person name="Salamov A."/>
            <person name="Lipzen A."/>
            <person name="Mereny Z."/>
            <person name="Hegedus B."/>
            <person name="Baldrian P."/>
            <person name="Stursova M."/>
            <person name="Weitz H."/>
            <person name="Taylor A."/>
            <person name="Grigoriev I.V."/>
            <person name="Nagy L.G."/>
            <person name="Martin F."/>
            <person name="Kauserud H."/>
        </authorList>
    </citation>
    <scope>NUCLEOTIDE SEQUENCE</scope>
    <source>
        <strain evidence="4">CBHHK182m</strain>
    </source>
</reference>
<evidence type="ECO:0000259" key="2">
    <source>
        <dbReference type="Pfam" id="PF13598"/>
    </source>
</evidence>
<feature type="compositionally biased region" description="Polar residues" evidence="1">
    <location>
        <begin position="276"/>
        <end position="291"/>
    </location>
</feature>
<accession>A0AAD7HXX9</accession>
<gene>
    <name evidence="4" type="ORF">B0H16DRAFT_1665344</name>
</gene>
<dbReference type="AlphaFoldDB" id="A0AAD7HXX9"/>
<comment type="caution">
    <text evidence="4">The sequence shown here is derived from an EMBL/GenBank/DDBJ whole genome shotgun (WGS) entry which is preliminary data.</text>
</comment>
<feature type="region of interest" description="Disordered" evidence="1">
    <location>
        <begin position="258"/>
        <end position="291"/>
    </location>
</feature>
<proteinExistence type="predicted"/>
<keyword evidence="5" id="KW-1185">Reference proteome</keyword>
<dbReference type="EMBL" id="JARKIB010000157">
    <property type="protein sequence ID" value="KAJ7730769.1"/>
    <property type="molecule type" value="Genomic_DNA"/>
</dbReference>
<dbReference type="Pfam" id="PF13600">
    <property type="entry name" value="DUF4140"/>
    <property type="match status" value="1"/>
</dbReference>
<evidence type="ECO:0000256" key="1">
    <source>
        <dbReference type="SAM" id="MobiDB-lite"/>
    </source>
</evidence>
<dbReference type="GO" id="GO:0005643">
    <property type="term" value="C:nuclear pore"/>
    <property type="evidence" value="ECO:0007669"/>
    <property type="project" value="UniProtKB-SubCell"/>
</dbReference>
<dbReference type="NCBIfam" id="TIGR02231">
    <property type="entry name" value="mucoidy inhibitor MuiA family protein"/>
    <property type="match status" value="1"/>
</dbReference>
<feature type="domain" description="DUF4139" evidence="2">
    <location>
        <begin position="181"/>
        <end position="704"/>
    </location>
</feature>
<feature type="region of interest" description="Disordered" evidence="1">
    <location>
        <begin position="418"/>
        <end position="456"/>
    </location>
</feature>
<dbReference type="InterPro" id="IPR025554">
    <property type="entry name" value="DUF4140"/>
</dbReference>
<name>A0AAD7HXX9_9AGAR</name>
<dbReference type="InterPro" id="IPR011935">
    <property type="entry name" value="CHP02231"/>
</dbReference>
<feature type="domain" description="DUF4140" evidence="3">
    <location>
        <begin position="9"/>
        <end position="94"/>
    </location>
</feature>
<feature type="region of interest" description="Disordered" evidence="1">
    <location>
        <begin position="328"/>
        <end position="405"/>
    </location>
</feature>